<keyword evidence="2" id="KW-1185">Reference proteome</keyword>
<organism evidence="1 2">
    <name type="scientific">Alteraurantiacibacter aquimixticola</name>
    <dbReference type="NCBI Taxonomy" id="2489173"/>
    <lineage>
        <taxon>Bacteria</taxon>
        <taxon>Pseudomonadati</taxon>
        <taxon>Pseudomonadota</taxon>
        <taxon>Alphaproteobacteria</taxon>
        <taxon>Sphingomonadales</taxon>
        <taxon>Erythrobacteraceae</taxon>
        <taxon>Alteraurantiacibacter</taxon>
    </lineage>
</organism>
<evidence type="ECO:0000313" key="1">
    <source>
        <dbReference type="EMBL" id="TIX51306.1"/>
    </source>
</evidence>
<gene>
    <name evidence="1" type="ORF">E5222_02250</name>
</gene>
<reference evidence="1 2" key="1">
    <citation type="submission" date="2019-04" db="EMBL/GenBank/DDBJ databases">
        <title>Altererythrobacter aquimixticola sp. nov., isolated from sediment of junction between the ocean and a freshwater spring.</title>
        <authorList>
            <person name="Yoon J.-H."/>
        </authorList>
    </citation>
    <scope>NUCLEOTIDE SEQUENCE [LARGE SCALE GENOMIC DNA]</scope>
    <source>
        <strain evidence="1 2">SSKS-13</strain>
    </source>
</reference>
<comment type="caution">
    <text evidence="1">The sequence shown here is derived from an EMBL/GenBank/DDBJ whole genome shotgun (WGS) entry which is preliminary data.</text>
</comment>
<dbReference type="RefSeq" id="WP_136692087.1">
    <property type="nucleotide sequence ID" value="NZ_SSHH01000001.1"/>
</dbReference>
<sequence>MAVLPLLIGCSGGGYDDCVLDAVGSSSSEDAIDFVEAACRRKHEVERNGSLDIQYVQREAWPDSFEVGGGDAEPQMEMAVQISNTSDYVVTQFELIDANEQSWTYNSWLEPGRWQVVDMPAGFVGSDVTEDRQFRLASARYVRVVEVK</sequence>
<protein>
    <submittedName>
        <fullName evidence="1">Uncharacterized protein</fullName>
    </submittedName>
</protein>
<dbReference type="AlphaFoldDB" id="A0A4T3F298"/>
<name>A0A4T3F298_9SPHN</name>
<proteinExistence type="predicted"/>
<evidence type="ECO:0000313" key="2">
    <source>
        <dbReference type="Proteomes" id="UP000309389"/>
    </source>
</evidence>
<dbReference type="Proteomes" id="UP000309389">
    <property type="component" value="Unassembled WGS sequence"/>
</dbReference>
<dbReference type="EMBL" id="SSHH01000001">
    <property type="protein sequence ID" value="TIX51306.1"/>
    <property type="molecule type" value="Genomic_DNA"/>
</dbReference>
<accession>A0A4T3F298</accession>